<comment type="subcellular location">
    <subcellularLocation>
        <location evidence="2 12">Mitochondrion inner membrane</location>
        <topology evidence="2 12">Multi-pass membrane protein</topology>
    </subcellularLocation>
</comment>
<geneLocation type="mitochondrion" evidence="15"/>
<evidence type="ECO:0000256" key="1">
    <source>
        <dbReference type="ARBA" id="ARBA00003257"/>
    </source>
</evidence>
<keyword evidence="8 14" id="KW-1133">Transmembrane helix</keyword>
<dbReference type="Pfam" id="PF00146">
    <property type="entry name" value="NADHdh"/>
    <property type="match status" value="1"/>
</dbReference>
<accession>A0A0U1WEM5</accession>
<dbReference type="PROSITE" id="PS00667">
    <property type="entry name" value="COMPLEX1_ND1_1"/>
    <property type="match status" value="1"/>
</dbReference>
<evidence type="ECO:0000256" key="11">
    <source>
        <dbReference type="ARBA" id="ARBA00023136"/>
    </source>
</evidence>
<evidence type="ECO:0000256" key="9">
    <source>
        <dbReference type="ARBA" id="ARBA00023075"/>
    </source>
</evidence>
<keyword evidence="12" id="KW-0520">NAD</keyword>
<dbReference type="PANTHER" id="PTHR11432">
    <property type="entry name" value="NADH DEHYDROGENASE SUBUNIT 1"/>
    <property type="match status" value="1"/>
</dbReference>
<dbReference type="PANTHER" id="PTHR11432:SF3">
    <property type="entry name" value="NADH-UBIQUINONE OXIDOREDUCTASE CHAIN 1"/>
    <property type="match status" value="1"/>
</dbReference>
<feature type="transmembrane region" description="Helical" evidence="14">
    <location>
        <begin position="149"/>
        <end position="169"/>
    </location>
</feature>
<evidence type="ECO:0000256" key="5">
    <source>
        <dbReference type="ARBA" id="ARBA00022448"/>
    </source>
</evidence>
<feature type="transmembrane region" description="Helical" evidence="14">
    <location>
        <begin position="12"/>
        <end position="32"/>
    </location>
</feature>
<keyword evidence="9 13" id="KW-0830">Ubiquinone</keyword>
<feature type="transmembrane region" description="Helical" evidence="14">
    <location>
        <begin position="291"/>
        <end position="310"/>
    </location>
</feature>
<reference evidence="15" key="1">
    <citation type="submission" date="2014-02" db="EMBL/GenBank/DDBJ databases">
        <title>The comparative mitochondrial genomes from Braconidae subfamilies and the phylogeny of the Hymenoptera.</title>
        <authorList>
            <person name="Li Q."/>
            <person name="Wei S.J."/>
            <person name="Chen X.X."/>
        </authorList>
    </citation>
    <scope>NUCLEOTIDE SEQUENCE</scope>
</reference>
<evidence type="ECO:0000256" key="10">
    <source>
        <dbReference type="ARBA" id="ARBA00023128"/>
    </source>
</evidence>
<proteinExistence type="inferred from homology"/>
<gene>
    <name evidence="15" type="primary">ND1</name>
</gene>
<dbReference type="GO" id="GO:0005743">
    <property type="term" value="C:mitochondrial inner membrane"/>
    <property type="evidence" value="ECO:0007669"/>
    <property type="project" value="UniProtKB-SubCell"/>
</dbReference>
<evidence type="ECO:0000313" key="15">
    <source>
        <dbReference type="EMBL" id="AHX97845.1"/>
    </source>
</evidence>
<keyword evidence="5" id="KW-0813">Transport</keyword>
<organism evidence="15">
    <name type="scientific">Afrocampsis griseosetosus</name>
    <dbReference type="NCBI Taxonomy" id="1491719"/>
    <lineage>
        <taxon>Eukaryota</taxon>
        <taxon>Metazoa</taxon>
        <taxon>Ecdysozoa</taxon>
        <taxon>Arthropoda</taxon>
        <taxon>Hexapoda</taxon>
        <taxon>Insecta</taxon>
        <taxon>Pterygota</taxon>
        <taxon>Neoptera</taxon>
        <taxon>Endopterygota</taxon>
        <taxon>Hymenoptera</taxon>
        <taxon>Apocrita</taxon>
        <taxon>Ichneumonoidea</taxon>
        <taxon>Braconidae</taxon>
        <taxon>Helconinae</taxon>
        <taxon>Afrocampsis</taxon>
    </lineage>
</organism>
<dbReference type="InterPro" id="IPR001694">
    <property type="entry name" value="NADH_UbQ_OxRdtase_su1/FPO"/>
</dbReference>
<feature type="transmembrane region" description="Helical" evidence="14">
    <location>
        <begin position="77"/>
        <end position="98"/>
    </location>
</feature>
<evidence type="ECO:0000256" key="12">
    <source>
        <dbReference type="RuleBase" id="RU000471"/>
    </source>
</evidence>
<evidence type="ECO:0000256" key="2">
    <source>
        <dbReference type="ARBA" id="ARBA00004448"/>
    </source>
</evidence>
<evidence type="ECO:0000256" key="3">
    <source>
        <dbReference type="ARBA" id="ARBA00010535"/>
    </source>
</evidence>
<evidence type="ECO:0000256" key="14">
    <source>
        <dbReference type="SAM" id="Phobius"/>
    </source>
</evidence>
<comment type="catalytic activity">
    <reaction evidence="13">
        <text>a ubiquinone + NADH + 5 H(+)(in) = a ubiquinol + NAD(+) + 4 H(+)(out)</text>
        <dbReference type="Rhea" id="RHEA:29091"/>
        <dbReference type="Rhea" id="RHEA-COMP:9565"/>
        <dbReference type="Rhea" id="RHEA-COMP:9566"/>
        <dbReference type="ChEBI" id="CHEBI:15378"/>
        <dbReference type="ChEBI" id="CHEBI:16389"/>
        <dbReference type="ChEBI" id="CHEBI:17976"/>
        <dbReference type="ChEBI" id="CHEBI:57540"/>
        <dbReference type="ChEBI" id="CHEBI:57945"/>
        <dbReference type="EC" id="7.1.1.2"/>
    </reaction>
</comment>
<dbReference type="GO" id="GO:0008137">
    <property type="term" value="F:NADH dehydrogenase (ubiquinone) activity"/>
    <property type="evidence" value="ECO:0007669"/>
    <property type="project" value="UniProtKB-EC"/>
</dbReference>
<keyword evidence="10 13" id="KW-0496">Mitochondrion</keyword>
<keyword evidence="11 14" id="KW-0472">Membrane</keyword>
<dbReference type="HAMAP" id="MF_01350">
    <property type="entry name" value="NDH1_NuoH"/>
    <property type="match status" value="1"/>
</dbReference>
<keyword evidence="7" id="KW-0999">Mitochondrion inner membrane</keyword>
<dbReference type="AlphaFoldDB" id="A0A0U1WEM5"/>
<evidence type="ECO:0000256" key="4">
    <source>
        <dbReference type="ARBA" id="ARBA00021009"/>
    </source>
</evidence>
<sequence length="322" mass="38420">MKQIIIYMMNSIILLILVAIMIMMGVAFLTLFERKIMGLYHTRKGPNKVGFLGALQPFSDAMKLLTKEFFIPLKSNFFIYIMSPMLMLILSLMMWMIYPFVTNLINFNLSMLYLLSIMSINVYGLMLSGWSSNSMYPMIGSIRSIAQSISYEVIFSISLLIPLTFNNTFNINLYINTHKYIWLSFLFFPIFLILLTTMLAEISRTPFDLSESESELVSGFNTEYSNSKFILIFLAEYSNLMFMMFLLNLLFFYNNMLNYQFYINLLVMIFFITWIRMTYPRLRYDKLMSLCWFYFLPFILILYIFYSMYFKYFLDFLIYMIN</sequence>
<dbReference type="PROSITE" id="PS00668">
    <property type="entry name" value="COMPLEX1_ND1_2"/>
    <property type="match status" value="1"/>
</dbReference>
<feature type="transmembrane region" description="Helical" evidence="14">
    <location>
        <begin position="181"/>
        <end position="200"/>
    </location>
</feature>
<comment type="function">
    <text evidence="1">Core subunit of the mitochondrial membrane respiratory chain NADH dehydrogenase (Complex I) that is believed to belong to the minimal assembly required for catalysis. Complex I functions in the transfer of electrons from NADH to the respiratory chain. The immediate electron acceptor for the enzyme is believed to be ubiquinone.</text>
</comment>
<protein>
    <recommendedName>
        <fullName evidence="4 13">NADH-ubiquinone oxidoreductase chain 1</fullName>
        <ecNumber evidence="13">7.1.1.2</ecNumber>
    </recommendedName>
</protein>
<name>A0A0U1WEM5_9HYME</name>
<comment type="similarity">
    <text evidence="3 12">Belongs to the complex I subunit 1 family.</text>
</comment>
<evidence type="ECO:0000256" key="8">
    <source>
        <dbReference type="ARBA" id="ARBA00022989"/>
    </source>
</evidence>
<feature type="transmembrane region" description="Helical" evidence="14">
    <location>
        <begin position="259"/>
        <end position="279"/>
    </location>
</feature>
<dbReference type="InterPro" id="IPR018086">
    <property type="entry name" value="NADH_UbQ_OxRdtase_su1_CS"/>
</dbReference>
<dbReference type="EMBL" id="KJ412474">
    <property type="protein sequence ID" value="AHX97845.1"/>
    <property type="molecule type" value="Genomic_DNA"/>
</dbReference>
<dbReference type="GO" id="GO:0003954">
    <property type="term" value="F:NADH dehydrogenase activity"/>
    <property type="evidence" value="ECO:0007669"/>
    <property type="project" value="TreeGrafter"/>
</dbReference>
<keyword evidence="6 12" id="KW-0812">Transmembrane</keyword>
<dbReference type="EC" id="7.1.1.2" evidence="13"/>
<feature type="transmembrane region" description="Helical" evidence="14">
    <location>
        <begin position="110"/>
        <end position="128"/>
    </location>
</feature>
<dbReference type="GO" id="GO:0009060">
    <property type="term" value="P:aerobic respiration"/>
    <property type="evidence" value="ECO:0007669"/>
    <property type="project" value="TreeGrafter"/>
</dbReference>
<feature type="transmembrane region" description="Helical" evidence="14">
    <location>
        <begin position="229"/>
        <end position="253"/>
    </location>
</feature>
<evidence type="ECO:0000256" key="7">
    <source>
        <dbReference type="ARBA" id="ARBA00022792"/>
    </source>
</evidence>
<evidence type="ECO:0000256" key="6">
    <source>
        <dbReference type="ARBA" id="ARBA00022692"/>
    </source>
</evidence>
<evidence type="ECO:0000256" key="13">
    <source>
        <dbReference type="RuleBase" id="RU000473"/>
    </source>
</evidence>